<comment type="subunit">
    <text evidence="10">Component of the Sec protein translocase complex. Heterotrimer consisting of SecY, SecE and SecG subunits. The heterotrimers can form oligomers, although 1 heterotrimer is thought to be able to translocate proteins. Interacts with the ribosome. Interacts with SecDF, and other proteins may be involved. Interacts with SecA.</text>
</comment>
<name>A0A8J2Y7R9_9PROT</name>
<evidence type="ECO:0000256" key="5">
    <source>
        <dbReference type="ARBA" id="ARBA00022927"/>
    </source>
</evidence>
<feature type="transmembrane region" description="Helical" evidence="10">
    <location>
        <begin position="191"/>
        <end position="212"/>
    </location>
</feature>
<feature type="transmembrane region" description="Helical" evidence="10">
    <location>
        <begin position="218"/>
        <end position="241"/>
    </location>
</feature>
<evidence type="ECO:0000256" key="2">
    <source>
        <dbReference type="ARBA" id="ARBA00005751"/>
    </source>
</evidence>
<proteinExistence type="inferred from homology"/>
<keyword evidence="3 10" id="KW-0813">Transport</keyword>
<dbReference type="AlphaFoldDB" id="A0A8J2Y7R9"/>
<dbReference type="InterPro" id="IPR023201">
    <property type="entry name" value="SecY_dom_sf"/>
</dbReference>
<dbReference type="GO" id="GO:0043952">
    <property type="term" value="P:protein transport by the Sec complex"/>
    <property type="evidence" value="ECO:0007669"/>
    <property type="project" value="UniProtKB-UniRule"/>
</dbReference>
<keyword evidence="7 10" id="KW-0811">Translocation</keyword>
<keyword evidence="13" id="KW-1185">Reference proteome</keyword>
<dbReference type="RefSeq" id="WP_188160437.1">
    <property type="nucleotide sequence ID" value="NZ_BMGH01000001.1"/>
</dbReference>
<reference evidence="12" key="2">
    <citation type="submission" date="2020-09" db="EMBL/GenBank/DDBJ databases">
        <authorList>
            <person name="Sun Q."/>
            <person name="Zhou Y."/>
        </authorList>
    </citation>
    <scope>NUCLEOTIDE SEQUENCE</scope>
    <source>
        <strain evidence="12">CGMCC 1.12921</strain>
    </source>
</reference>
<keyword evidence="4 10" id="KW-0812">Transmembrane</keyword>
<evidence type="ECO:0000256" key="6">
    <source>
        <dbReference type="ARBA" id="ARBA00022989"/>
    </source>
</evidence>
<dbReference type="PRINTS" id="PR00303">
    <property type="entry name" value="SECYTRNLCASE"/>
</dbReference>
<evidence type="ECO:0000256" key="8">
    <source>
        <dbReference type="ARBA" id="ARBA00023136"/>
    </source>
</evidence>
<dbReference type="EMBL" id="BMGH01000001">
    <property type="protein sequence ID" value="GGD05423.1"/>
    <property type="molecule type" value="Genomic_DNA"/>
</dbReference>
<protein>
    <recommendedName>
        <fullName evidence="9 10">Protein translocase subunit SecY</fullName>
    </recommendedName>
</protein>
<dbReference type="Gene3D" id="1.10.3370.10">
    <property type="entry name" value="SecY subunit domain"/>
    <property type="match status" value="1"/>
</dbReference>
<gene>
    <name evidence="10 12" type="primary">secY</name>
    <name evidence="12" type="ORF">GCM10011342_12970</name>
</gene>
<dbReference type="NCBIfam" id="TIGR00967">
    <property type="entry name" value="3a0501s007"/>
    <property type="match status" value="1"/>
</dbReference>
<dbReference type="FunFam" id="1.10.3370.10:FF:000001">
    <property type="entry name" value="Preprotein translocase subunit SecY"/>
    <property type="match status" value="1"/>
</dbReference>
<dbReference type="SUPFAM" id="SSF103491">
    <property type="entry name" value="Preprotein translocase SecY subunit"/>
    <property type="match status" value="1"/>
</dbReference>
<sequence>MSSAAEQFTSNFDIRNFAKADELKKRLLFTLGALIVYRLGTYIPIPGVNPDVFASAFQSQQQGILGQINLFAGGAIERMAIFALNIMPYISASIIMQMMTAMVPSLEAIKKEGEQGRRQINHYTRMLTVALAIVQGLFIAQTLMGTTSNGLPAVSNPGIFFMMTTTITLVGGVMFLLWLGEQITARGVGNGISLIIFAGIIAELPRAAAFLLEQAKSGQINAGVIIAIIIGAIVIIAFVVFMERSQRRLLVQYPRRQQGNRMTQGEKSHLPLKLNTSGVIPPIFASSLMFLPATAVGALGEGAPLWLQNTAALFTPGQPLYMALYALGIIFFCFLYTSIVFNPSDTADNLKKYGGYIQGYRPGPRTAEYIDFVLTRLTVIGAAYLTAVCLLPEILRSQSNGSIPVYLGGTSLLIAVTVTLDTVQQIQGYLLAQQYESLIKKSRLRGAKR</sequence>
<comment type="caution">
    <text evidence="12">The sequence shown here is derived from an EMBL/GenBank/DDBJ whole genome shotgun (WGS) entry which is preliminary data.</text>
</comment>
<dbReference type="Proteomes" id="UP000613582">
    <property type="component" value="Unassembled WGS sequence"/>
</dbReference>
<dbReference type="GO" id="GO:0006605">
    <property type="term" value="P:protein targeting"/>
    <property type="evidence" value="ECO:0007669"/>
    <property type="project" value="UniProtKB-UniRule"/>
</dbReference>
<comment type="subcellular location">
    <subcellularLocation>
        <location evidence="10">Cell membrane</location>
        <topology evidence="10">Multi-pass membrane protein</topology>
    </subcellularLocation>
    <subcellularLocation>
        <location evidence="1">Membrane</location>
        <topology evidence="1">Multi-pass membrane protein</topology>
    </subcellularLocation>
</comment>
<dbReference type="GO" id="GO:0065002">
    <property type="term" value="P:intracellular protein transmembrane transport"/>
    <property type="evidence" value="ECO:0007669"/>
    <property type="project" value="UniProtKB-UniRule"/>
</dbReference>
<dbReference type="HAMAP" id="MF_01465">
    <property type="entry name" value="SecY"/>
    <property type="match status" value="1"/>
</dbReference>
<comment type="function">
    <text evidence="10">The central subunit of the protein translocation channel SecYEG. Consists of two halves formed by TMs 1-5 and 6-10. These two domains form a lateral gate at the front which open onto the bilayer between TMs 2 and 7, and are clamped together by SecE at the back. The channel is closed by both a pore ring composed of hydrophobic SecY resides and a short helix (helix 2A) on the extracellular side of the membrane which forms a plug. The plug probably moves laterally to allow the channel to open. The ring and the pore may move independently.</text>
</comment>
<feature type="transmembrane region" description="Helical" evidence="10">
    <location>
        <begin position="320"/>
        <end position="341"/>
    </location>
</feature>
<evidence type="ECO:0000256" key="1">
    <source>
        <dbReference type="ARBA" id="ARBA00004141"/>
    </source>
</evidence>
<dbReference type="PROSITE" id="PS00756">
    <property type="entry name" value="SECY_2"/>
    <property type="match status" value="1"/>
</dbReference>
<evidence type="ECO:0000256" key="7">
    <source>
        <dbReference type="ARBA" id="ARBA00023010"/>
    </source>
</evidence>
<dbReference type="PIRSF" id="PIRSF004557">
    <property type="entry name" value="SecY"/>
    <property type="match status" value="1"/>
</dbReference>
<comment type="caution">
    <text evidence="10">Lacks conserved residue(s) required for the propagation of feature annotation.</text>
</comment>
<dbReference type="InterPro" id="IPR026593">
    <property type="entry name" value="SecY"/>
</dbReference>
<evidence type="ECO:0000313" key="12">
    <source>
        <dbReference type="EMBL" id="GGD05423.1"/>
    </source>
</evidence>
<dbReference type="InterPro" id="IPR030659">
    <property type="entry name" value="SecY_CS"/>
</dbReference>
<dbReference type="Pfam" id="PF00344">
    <property type="entry name" value="SecY"/>
    <property type="match status" value="1"/>
</dbReference>
<evidence type="ECO:0000256" key="10">
    <source>
        <dbReference type="HAMAP-Rule" id="MF_01465"/>
    </source>
</evidence>
<feature type="transmembrane region" description="Helical" evidence="10">
    <location>
        <begin position="27"/>
        <end position="45"/>
    </location>
</feature>
<feature type="transmembrane region" description="Helical" evidence="10">
    <location>
        <begin position="127"/>
        <end position="146"/>
    </location>
</feature>
<keyword evidence="6 10" id="KW-1133">Transmembrane helix</keyword>
<keyword evidence="10" id="KW-1003">Cell membrane</keyword>
<feature type="transmembrane region" description="Helical" evidence="10">
    <location>
        <begin position="158"/>
        <end position="179"/>
    </location>
</feature>
<evidence type="ECO:0000256" key="11">
    <source>
        <dbReference type="RuleBase" id="RU004349"/>
    </source>
</evidence>
<dbReference type="PANTHER" id="PTHR10906">
    <property type="entry name" value="SECY/SEC61-ALPHA FAMILY MEMBER"/>
    <property type="match status" value="1"/>
</dbReference>
<keyword evidence="8 10" id="KW-0472">Membrane</keyword>
<evidence type="ECO:0000256" key="9">
    <source>
        <dbReference type="ARBA" id="ARBA00039733"/>
    </source>
</evidence>
<dbReference type="InterPro" id="IPR002208">
    <property type="entry name" value="SecY/SEC61-alpha"/>
</dbReference>
<keyword evidence="5 10" id="KW-0653">Protein transport</keyword>
<organism evidence="12 13">
    <name type="scientific">Aquisalinus flavus</name>
    <dbReference type="NCBI Taxonomy" id="1526572"/>
    <lineage>
        <taxon>Bacteria</taxon>
        <taxon>Pseudomonadati</taxon>
        <taxon>Pseudomonadota</taxon>
        <taxon>Alphaproteobacteria</taxon>
        <taxon>Parvularculales</taxon>
        <taxon>Parvularculaceae</taxon>
        <taxon>Aquisalinus</taxon>
    </lineage>
</organism>
<accession>A0A8J2Y7R9</accession>
<dbReference type="GO" id="GO:0005886">
    <property type="term" value="C:plasma membrane"/>
    <property type="evidence" value="ECO:0007669"/>
    <property type="project" value="UniProtKB-SubCell"/>
</dbReference>
<reference evidence="12" key="1">
    <citation type="journal article" date="2014" name="Int. J. Syst. Evol. Microbiol.">
        <title>Complete genome sequence of Corynebacterium casei LMG S-19264T (=DSM 44701T), isolated from a smear-ripened cheese.</title>
        <authorList>
            <consortium name="US DOE Joint Genome Institute (JGI-PGF)"/>
            <person name="Walter F."/>
            <person name="Albersmeier A."/>
            <person name="Kalinowski J."/>
            <person name="Ruckert C."/>
        </authorList>
    </citation>
    <scope>NUCLEOTIDE SEQUENCE</scope>
    <source>
        <strain evidence="12">CGMCC 1.12921</strain>
    </source>
</reference>
<feature type="transmembrane region" description="Helical" evidence="10">
    <location>
        <begin position="279"/>
        <end position="300"/>
    </location>
</feature>
<evidence type="ECO:0000256" key="3">
    <source>
        <dbReference type="ARBA" id="ARBA00022448"/>
    </source>
</evidence>
<comment type="similarity">
    <text evidence="2 10 11">Belongs to the SecY/SEC61-alpha family.</text>
</comment>
<evidence type="ECO:0000256" key="4">
    <source>
        <dbReference type="ARBA" id="ARBA00022692"/>
    </source>
</evidence>
<evidence type="ECO:0000313" key="13">
    <source>
        <dbReference type="Proteomes" id="UP000613582"/>
    </source>
</evidence>